<evidence type="ECO:0000256" key="2">
    <source>
        <dbReference type="SAM" id="Phobius"/>
    </source>
</evidence>
<name>A0A7G9SL48_9SPHN</name>
<evidence type="ECO:0000256" key="1">
    <source>
        <dbReference type="SAM" id="Coils"/>
    </source>
</evidence>
<keyword evidence="2" id="KW-0812">Transmembrane</keyword>
<keyword evidence="1" id="KW-0175">Coiled coil</keyword>
<gene>
    <name evidence="3" type="ORF">H9L13_07205</name>
</gene>
<proteinExistence type="predicted"/>
<evidence type="ECO:0000313" key="4">
    <source>
        <dbReference type="Proteomes" id="UP000515971"/>
    </source>
</evidence>
<dbReference type="Proteomes" id="UP000515971">
    <property type="component" value="Chromosome"/>
</dbReference>
<dbReference type="EMBL" id="CP060718">
    <property type="protein sequence ID" value="QNN68573.1"/>
    <property type="molecule type" value="Genomic_DNA"/>
</dbReference>
<reference evidence="3 4" key="1">
    <citation type="submission" date="2020-08" db="EMBL/GenBank/DDBJ databases">
        <title>Genome sequence of Sphingomonas lutea KCTC 23642T.</title>
        <authorList>
            <person name="Hyun D.-W."/>
            <person name="Bae J.-W."/>
        </authorList>
    </citation>
    <scope>NUCLEOTIDE SEQUENCE [LARGE SCALE GENOMIC DNA]</scope>
    <source>
        <strain evidence="3 4">KCTC 23642</strain>
    </source>
</reference>
<evidence type="ECO:0000313" key="3">
    <source>
        <dbReference type="EMBL" id="QNN68573.1"/>
    </source>
</evidence>
<protein>
    <submittedName>
        <fullName evidence="3">Uncharacterized protein</fullName>
    </submittedName>
</protein>
<feature type="transmembrane region" description="Helical" evidence="2">
    <location>
        <begin position="6"/>
        <end position="26"/>
    </location>
</feature>
<dbReference type="KEGG" id="slut:H9L13_07205"/>
<dbReference type="RefSeq" id="WP_187540222.1">
    <property type="nucleotide sequence ID" value="NZ_BAABJT010000001.1"/>
</dbReference>
<organism evidence="3 4">
    <name type="scientific">Sphingomonas lutea</name>
    <dbReference type="NCBI Taxonomy" id="1045317"/>
    <lineage>
        <taxon>Bacteria</taxon>
        <taxon>Pseudomonadati</taxon>
        <taxon>Pseudomonadota</taxon>
        <taxon>Alphaproteobacteria</taxon>
        <taxon>Sphingomonadales</taxon>
        <taxon>Sphingomonadaceae</taxon>
        <taxon>Sphingomonas</taxon>
    </lineage>
</organism>
<keyword evidence="4" id="KW-1185">Reference proteome</keyword>
<feature type="coiled-coil region" evidence="1">
    <location>
        <begin position="52"/>
        <end position="79"/>
    </location>
</feature>
<dbReference type="AlphaFoldDB" id="A0A7G9SL48"/>
<keyword evidence="2" id="KW-0472">Membrane</keyword>
<accession>A0A7G9SL48</accession>
<keyword evidence="2" id="KW-1133">Transmembrane helix</keyword>
<sequence length="95" mass="10486">MNFGGPGFVLAIIAMSMIAWIITTAIRAKHGYPLTDDCGRAVHPIKGDEKVTAALKEENSQLRATVNRLEARLRVLERIATDPAKRLSEDIDSLR</sequence>